<dbReference type="SMART" id="SM00304">
    <property type="entry name" value="HAMP"/>
    <property type="match status" value="1"/>
</dbReference>
<dbReference type="InterPro" id="IPR052155">
    <property type="entry name" value="Biofilm_reg_signaling"/>
</dbReference>
<dbReference type="InterPro" id="IPR001633">
    <property type="entry name" value="EAL_dom"/>
</dbReference>
<keyword evidence="2" id="KW-1133">Transmembrane helix</keyword>
<protein>
    <submittedName>
        <fullName evidence="6">EAL domain-containing protein</fullName>
    </submittedName>
</protein>
<keyword evidence="7" id="KW-1185">Reference proteome</keyword>
<dbReference type="PROSITE" id="PS50887">
    <property type="entry name" value="GGDEF"/>
    <property type="match status" value="1"/>
</dbReference>
<dbReference type="Gene3D" id="6.10.340.10">
    <property type="match status" value="1"/>
</dbReference>
<proteinExistence type="predicted"/>
<dbReference type="SUPFAM" id="SSF158472">
    <property type="entry name" value="HAMP domain-like"/>
    <property type="match status" value="1"/>
</dbReference>
<dbReference type="Pfam" id="PF00563">
    <property type="entry name" value="EAL"/>
    <property type="match status" value="1"/>
</dbReference>
<dbReference type="PROSITE" id="PS50883">
    <property type="entry name" value="EAL"/>
    <property type="match status" value="1"/>
</dbReference>
<feature type="domain" description="EAL" evidence="3">
    <location>
        <begin position="530"/>
        <end position="783"/>
    </location>
</feature>
<dbReference type="SUPFAM" id="SSF55073">
    <property type="entry name" value="Nucleotide cyclase"/>
    <property type="match status" value="1"/>
</dbReference>
<feature type="domain" description="GGDEF" evidence="5">
    <location>
        <begin position="387"/>
        <end position="522"/>
    </location>
</feature>
<dbReference type="Gene3D" id="3.30.70.270">
    <property type="match status" value="1"/>
</dbReference>
<accession>A0ABX1QF82</accession>
<comment type="caution">
    <text evidence="6">The sequence shown here is derived from an EMBL/GenBank/DDBJ whole genome shotgun (WGS) entry which is preliminary data.</text>
</comment>
<feature type="transmembrane region" description="Helical" evidence="2">
    <location>
        <begin position="6"/>
        <end position="28"/>
    </location>
</feature>
<evidence type="ECO:0000256" key="2">
    <source>
        <dbReference type="SAM" id="Phobius"/>
    </source>
</evidence>
<dbReference type="InterPro" id="IPR043128">
    <property type="entry name" value="Rev_trsase/Diguanyl_cyclase"/>
</dbReference>
<dbReference type="Gene3D" id="3.20.20.450">
    <property type="entry name" value="EAL domain"/>
    <property type="match status" value="1"/>
</dbReference>
<feature type="transmembrane region" description="Helical" evidence="2">
    <location>
        <begin position="279"/>
        <end position="298"/>
    </location>
</feature>
<dbReference type="RefSeq" id="WP_169261748.1">
    <property type="nucleotide sequence ID" value="NZ_WTVQ01000036.1"/>
</dbReference>
<dbReference type="EMBL" id="WTVQ01000036">
    <property type="protein sequence ID" value="NMG76603.1"/>
    <property type="molecule type" value="Genomic_DNA"/>
</dbReference>
<keyword evidence="2" id="KW-0472">Membrane</keyword>
<reference evidence="6 7" key="1">
    <citation type="submission" date="2019-12" db="EMBL/GenBank/DDBJ databases">
        <title>Comparative genomics gives insights into the taxonomy of the Azoarcus-Aromatoleum group and reveals separate origins of nif in the plant-associated Azoarcus and non-plant-associated Aromatoleum sub-groups.</title>
        <authorList>
            <person name="Lafos M."/>
            <person name="Maluk M."/>
            <person name="Batista M."/>
            <person name="Junghare M."/>
            <person name="Carmona M."/>
            <person name="Faoro H."/>
            <person name="Cruz L.M."/>
            <person name="Battistoni F."/>
            <person name="De Souza E."/>
            <person name="Pedrosa F."/>
            <person name="Chen W.-M."/>
            <person name="Poole P.S."/>
            <person name="Dixon R.A."/>
            <person name="James E.K."/>
        </authorList>
    </citation>
    <scope>NUCLEOTIDE SEQUENCE [LARGE SCALE GENOMIC DNA]</scope>
    <source>
        <strain evidence="6 7">22Lin</strain>
    </source>
</reference>
<evidence type="ECO:0000259" key="5">
    <source>
        <dbReference type="PROSITE" id="PS50887"/>
    </source>
</evidence>
<dbReference type="PANTHER" id="PTHR44757:SF2">
    <property type="entry name" value="BIOFILM ARCHITECTURE MAINTENANCE PROTEIN MBAA"/>
    <property type="match status" value="1"/>
</dbReference>
<dbReference type="NCBIfam" id="TIGR00254">
    <property type="entry name" value="GGDEF"/>
    <property type="match status" value="1"/>
</dbReference>
<gene>
    <name evidence="6" type="ORF">GPA25_17725</name>
</gene>
<dbReference type="SMART" id="SM00052">
    <property type="entry name" value="EAL"/>
    <property type="match status" value="1"/>
</dbReference>
<evidence type="ECO:0000259" key="3">
    <source>
        <dbReference type="PROSITE" id="PS50883"/>
    </source>
</evidence>
<dbReference type="InterPro" id="IPR000160">
    <property type="entry name" value="GGDEF_dom"/>
</dbReference>
<organism evidence="6 7">
    <name type="scientific">Aromatoleum diolicum</name>
    <dbReference type="NCBI Taxonomy" id="75796"/>
    <lineage>
        <taxon>Bacteria</taxon>
        <taxon>Pseudomonadati</taxon>
        <taxon>Pseudomonadota</taxon>
        <taxon>Betaproteobacteria</taxon>
        <taxon>Rhodocyclales</taxon>
        <taxon>Rhodocyclaceae</taxon>
        <taxon>Aromatoleum</taxon>
    </lineage>
</organism>
<keyword evidence="2" id="KW-0812">Transmembrane</keyword>
<dbReference type="SUPFAM" id="SSF141868">
    <property type="entry name" value="EAL domain-like"/>
    <property type="match status" value="1"/>
</dbReference>
<dbReference type="Proteomes" id="UP000648984">
    <property type="component" value="Unassembled WGS sequence"/>
</dbReference>
<dbReference type="Pfam" id="PF00672">
    <property type="entry name" value="HAMP"/>
    <property type="match status" value="1"/>
</dbReference>
<dbReference type="InterPro" id="IPR035919">
    <property type="entry name" value="EAL_sf"/>
</dbReference>
<dbReference type="CDD" id="cd06225">
    <property type="entry name" value="HAMP"/>
    <property type="match status" value="1"/>
</dbReference>
<dbReference type="InterPro" id="IPR003660">
    <property type="entry name" value="HAMP_dom"/>
</dbReference>
<evidence type="ECO:0000313" key="7">
    <source>
        <dbReference type="Proteomes" id="UP000648984"/>
    </source>
</evidence>
<evidence type="ECO:0000256" key="1">
    <source>
        <dbReference type="SAM" id="MobiDB-lite"/>
    </source>
</evidence>
<dbReference type="SMART" id="SM00267">
    <property type="entry name" value="GGDEF"/>
    <property type="match status" value="1"/>
</dbReference>
<dbReference type="CDD" id="cd01949">
    <property type="entry name" value="GGDEF"/>
    <property type="match status" value="1"/>
</dbReference>
<dbReference type="PANTHER" id="PTHR44757">
    <property type="entry name" value="DIGUANYLATE CYCLASE DGCP"/>
    <property type="match status" value="1"/>
</dbReference>
<sequence length="801" mass="86467">MATVVAHQVIVFVALLLIAIQLVIFLAIDSAVSANALQKIREEIQVGERIFLRLLAGRSQQLITAASILTSDFAFRQALMTGDRATVASALNNHGSRIGAAKMILVALDHKVLADASVSGEASAESLFVFPELVNEAAASGNASAIKLMDGVPYQLVVVPVFAPAPVGWVVLGFSVDARLAAELGALTSLDVSFATWQKGNGWQVAASTMSPESRERLLGVLRQTAPESAAASIPDLSGDHHVASASTLALGPDGGVVAVLQRSLAEAIARFSTLRMTLLALAALSLGGTIIGSVMIARSISRPVTALVEFARRLERGDYEQGPPETRADELGELASAFNNMRLAISAREQQIKAMAYHDALTGLPNRALFNDRLHQAIGVARRLSHPVSVMLMDLNRFKEVNDTLGHHVGDLLLQEVGMRLRGALARASDTAARLGGDEFAVLLPAASTDMAEEVARKILRALEDPVVFEKRLLDVEGSIGVATFPEHGEDPHVLMSHADAAMYHAKRKRLGCAAYDAKLDVEPEIDSRLALSAELRRAVENNEFVLYYQPRVNLANGHVREVEALVRWQHPDRACLLPDEFVPFAEQTGYIRDITHWVVGAAFAQTVRWRAQGLAIAVSINLSVRDLLSAGLPERFGELLQRHGASPDWFTLEITESAIIDDPERVLDTSAQLHKMGFSLSIDDFGTGYSSLALIKKLPVGELNIDRSFVTNMATSPDDMSIVRSVIDLAHNMGLRVVAEGVESAPVLELLGRMGCDAAQGYHICRPVPGGQLEEWLASREESDHQAGFAARRSEEEGQ</sequence>
<dbReference type="Pfam" id="PF00990">
    <property type="entry name" value="GGDEF"/>
    <property type="match status" value="1"/>
</dbReference>
<dbReference type="Pfam" id="PF14827">
    <property type="entry name" value="dCache_3"/>
    <property type="match status" value="1"/>
</dbReference>
<evidence type="ECO:0000259" key="4">
    <source>
        <dbReference type="PROSITE" id="PS50885"/>
    </source>
</evidence>
<feature type="region of interest" description="Disordered" evidence="1">
    <location>
        <begin position="781"/>
        <end position="801"/>
    </location>
</feature>
<dbReference type="InterPro" id="IPR029787">
    <property type="entry name" value="Nucleotide_cyclase"/>
</dbReference>
<feature type="domain" description="HAMP" evidence="4">
    <location>
        <begin position="299"/>
        <end position="351"/>
    </location>
</feature>
<name>A0ABX1QF82_9RHOO</name>
<dbReference type="PROSITE" id="PS50885">
    <property type="entry name" value="HAMP"/>
    <property type="match status" value="1"/>
</dbReference>
<evidence type="ECO:0000313" key="6">
    <source>
        <dbReference type="EMBL" id="NMG76603.1"/>
    </source>
</evidence>
<dbReference type="InterPro" id="IPR029150">
    <property type="entry name" value="dCache_3"/>
</dbReference>
<dbReference type="CDD" id="cd01948">
    <property type="entry name" value="EAL"/>
    <property type="match status" value="1"/>
</dbReference>